<protein>
    <submittedName>
        <fullName evidence="9">Carbohydrate ABC transporter permease</fullName>
    </submittedName>
</protein>
<dbReference type="Gene3D" id="1.10.3720.10">
    <property type="entry name" value="MetI-like"/>
    <property type="match status" value="1"/>
</dbReference>
<dbReference type="AlphaFoldDB" id="A0A7X0RPT5"/>
<dbReference type="Proteomes" id="UP000547209">
    <property type="component" value="Unassembled WGS sequence"/>
</dbReference>
<feature type="transmembrane region" description="Helical" evidence="7">
    <location>
        <begin position="12"/>
        <end position="32"/>
    </location>
</feature>
<keyword evidence="3" id="KW-1003">Cell membrane</keyword>
<dbReference type="EMBL" id="JACJVP010000020">
    <property type="protein sequence ID" value="MBB6671316.1"/>
    <property type="molecule type" value="Genomic_DNA"/>
</dbReference>
<dbReference type="InterPro" id="IPR035906">
    <property type="entry name" value="MetI-like_sf"/>
</dbReference>
<comment type="subcellular location">
    <subcellularLocation>
        <location evidence="1 7">Cell membrane</location>
        <topology evidence="1 7">Multi-pass membrane protein</topology>
    </subcellularLocation>
</comment>
<dbReference type="RefSeq" id="WP_185142800.1">
    <property type="nucleotide sequence ID" value="NZ_JACJVP010000020.1"/>
</dbReference>
<keyword evidence="6 7" id="KW-0472">Membrane</keyword>
<dbReference type="PANTHER" id="PTHR43744:SF9">
    <property type="entry name" value="POLYGALACTURONAN_RHAMNOGALACTURONAN TRANSPORT SYSTEM PERMEASE PROTEIN YTCP"/>
    <property type="match status" value="1"/>
</dbReference>
<proteinExistence type="inferred from homology"/>
<sequence>MFTFKSAGDRAYLSFVYLFLAFVFVITFYPFWNILVLSLNSAADAVRGGIYLWPRDISFASYQEILRDQEILNGIKVTFLRTLVGTPLAVAVISLLAFALSKRDLVGGRAIGLFFIFTMYFGGGLIPYYMILKSVHLIDTFAVYILPNLMNVFFVIIVRTFMQELPAEVEESAKIDGANDVQIYWRIVLPICVPVLVTIGLFSAINHWNSWFDSYVFTYKPQLKTLQAVLVKILNQYQTQSFTSGASQMADSAKRTAVSSDTIRMAATMVATLPIILVYPFLQRFFVKGMTLGAVKS</sequence>
<evidence type="ECO:0000259" key="8">
    <source>
        <dbReference type="PROSITE" id="PS50928"/>
    </source>
</evidence>
<evidence type="ECO:0000256" key="2">
    <source>
        <dbReference type="ARBA" id="ARBA00022448"/>
    </source>
</evidence>
<gene>
    <name evidence="9" type="ORF">H7C19_11565</name>
</gene>
<evidence type="ECO:0000256" key="1">
    <source>
        <dbReference type="ARBA" id="ARBA00004651"/>
    </source>
</evidence>
<evidence type="ECO:0000256" key="5">
    <source>
        <dbReference type="ARBA" id="ARBA00022989"/>
    </source>
</evidence>
<feature type="transmembrane region" description="Helical" evidence="7">
    <location>
        <begin position="79"/>
        <end position="98"/>
    </location>
</feature>
<keyword evidence="4 7" id="KW-0812">Transmembrane</keyword>
<feature type="transmembrane region" description="Helical" evidence="7">
    <location>
        <begin position="110"/>
        <end position="129"/>
    </location>
</feature>
<feature type="transmembrane region" description="Helical" evidence="7">
    <location>
        <begin position="183"/>
        <end position="205"/>
    </location>
</feature>
<dbReference type="GO" id="GO:0055085">
    <property type="term" value="P:transmembrane transport"/>
    <property type="evidence" value="ECO:0007669"/>
    <property type="project" value="InterPro"/>
</dbReference>
<comment type="caution">
    <text evidence="9">The sequence shown here is derived from an EMBL/GenBank/DDBJ whole genome shotgun (WGS) entry which is preliminary data.</text>
</comment>
<feature type="domain" description="ABC transmembrane type-1" evidence="8">
    <location>
        <begin position="75"/>
        <end position="282"/>
    </location>
</feature>
<organism evidence="9 10">
    <name type="scientific">Cohnella nanjingensis</name>
    <dbReference type="NCBI Taxonomy" id="1387779"/>
    <lineage>
        <taxon>Bacteria</taxon>
        <taxon>Bacillati</taxon>
        <taxon>Bacillota</taxon>
        <taxon>Bacilli</taxon>
        <taxon>Bacillales</taxon>
        <taxon>Paenibacillaceae</taxon>
        <taxon>Cohnella</taxon>
    </lineage>
</organism>
<dbReference type="PROSITE" id="PS50928">
    <property type="entry name" value="ABC_TM1"/>
    <property type="match status" value="1"/>
</dbReference>
<evidence type="ECO:0000256" key="7">
    <source>
        <dbReference type="RuleBase" id="RU363032"/>
    </source>
</evidence>
<dbReference type="InterPro" id="IPR000515">
    <property type="entry name" value="MetI-like"/>
</dbReference>
<dbReference type="SUPFAM" id="SSF161098">
    <property type="entry name" value="MetI-like"/>
    <property type="match status" value="1"/>
</dbReference>
<evidence type="ECO:0000313" key="10">
    <source>
        <dbReference type="Proteomes" id="UP000547209"/>
    </source>
</evidence>
<feature type="transmembrane region" description="Helical" evidence="7">
    <location>
        <begin position="141"/>
        <end position="162"/>
    </location>
</feature>
<keyword evidence="10" id="KW-1185">Reference proteome</keyword>
<reference evidence="9 10" key="1">
    <citation type="submission" date="2020-08" db="EMBL/GenBank/DDBJ databases">
        <title>Cohnella phylogeny.</title>
        <authorList>
            <person name="Dunlap C."/>
        </authorList>
    </citation>
    <scope>NUCLEOTIDE SEQUENCE [LARGE SCALE GENOMIC DNA]</scope>
    <source>
        <strain evidence="9 10">DSM 28246</strain>
    </source>
</reference>
<evidence type="ECO:0000256" key="6">
    <source>
        <dbReference type="ARBA" id="ARBA00023136"/>
    </source>
</evidence>
<dbReference type="GO" id="GO:0005886">
    <property type="term" value="C:plasma membrane"/>
    <property type="evidence" value="ECO:0007669"/>
    <property type="project" value="UniProtKB-SubCell"/>
</dbReference>
<keyword evidence="5 7" id="KW-1133">Transmembrane helix</keyword>
<name>A0A7X0RPT5_9BACL</name>
<keyword evidence="2 7" id="KW-0813">Transport</keyword>
<dbReference type="Pfam" id="PF00528">
    <property type="entry name" value="BPD_transp_1"/>
    <property type="match status" value="1"/>
</dbReference>
<accession>A0A7X0RPT5</accession>
<evidence type="ECO:0000313" key="9">
    <source>
        <dbReference type="EMBL" id="MBB6671316.1"/>
    </source>
</evidence>
<dbReference type="CDD" id="cd06261">
    <property type="entry name" value="TM_PBP2"/>
    <property type="match status" value="1"/>
</dbReference>
<comment type="similarity">
    <text evidence="7">Belongs to the binding-protein-dependent transport system permease family.</text>
</comment>
<evidence type="ECO:0000256" key="3">
    <source>
        <dbReference type="ARBA" id="ARBA00022475"/>
    </source>
</evidence>
<dbReference type="PANTHER" id="PTHR43744">
    <property type="entry name" value="ABC TRANSPORTER PERMEASE PROTEIN MG189-RELATED-RELATED"/>
    <property type="match status" value="1"/>
</dbReference>
<evidence type="ECO:0000256" key="4">
    <source>
        <dbReference type="ARBA" id="ARBA00022692"/>
    </source>
</evidence>
<feature type="transmembrane region" description="Helical" evidence="7">
    <location>
        <begin position="263"/>
        <end position="282"/>
    </location>
</feature>